<dbReference type="STRING" id="1333662.LPB303_10990"/>
<keyword evidence="5" id="KW-1185">Reference proteome</keyword>
<comment type="caution">
    <text evidence="4">The sequence shown here is derived from an EMBL/GenBank/DDBJ whole genome shotgun (WGS) entry which is preliminary data.</text>
</comment>
<dbReference type="PANTHER" id="PTHR21600">
    <property type="entry name" value="MITOCHONDRIAL RNA PSEUDOURIDINE SYNTHASE"/>
    <property type="match status" value="1"/>
</dbReference>
<dbReference type="GO" id="GO:0140098">
    <property type="term" value="F:catalytic activity, acting on RNA"/>
    <property type="evidence" value="ECO:0007669"/>
    <property type="project" value="UniProtKB-ARBA"/>
</dbReference>
<dbReference type="InterPro" id="IPR006224">
    <property type="entry name" value="PsdUridine_synth_RluA-like_CS"/>
</dbReference>
<evidence type="ECO:0000256" key="1">
    <source>
        <dbReference type="ARBA" id="ARBA00010876"/>
    </source>
</evidence>
<dbReference type="PROSITE" id="PS01129">
    <property type="entry name" value="PSI_RLU"/>
    <property type="match status" value="1"/>
</dbReference>
<dbReference type="GO" id="GO:0000455">
    <property type="term" value="P:enzyme-directed rRNA pseudouridine synthesis"/>
    <property type="evidence" value="ECO:0007669"/>
    <property type="project" value="TreeGrafter"/>
</dbReference>
<dbReference type="PANTHER" id="PTHR21600:SF87">
    <property type="entry name" value="RNA PSEUDOURIDYLATE SYNTHASE DOMAIN-CONTAINING PROTEIN 1"/>
    <property type="match status" value="1"/>
</dbReference>
<dbReference type="InterPro" id="IPR020103">
    <property type="entry name" value="PsdUridine_synth_cat_dom_sf"/>
</dbReference>
<dbReference type="SUPFAM" id="SSF55120">
    <property type="entry name" value="Pseudouridine synthase"/>
    <property type="match status" value="1"/>
</dbReference>
<dbReference type="AlphaFoldDB" id="A0A176T9X8"/>
<gene>
    <name evidence="4" type="ORF">LPB303_10990</name>
</gene>
<accession>A0A176T9X8</accession>
<organism evidence="4 5">
    <name type="scientific">Polaribacter atrinae</name>
    <dbReference type="NCBI Taxonomy" id="1333662"/>
    <lineage>
        <taxon>Bacteria</taxon>
        <taxon>Pseudomonadati</taxon>
        <taxon>Bacteroidota</taxon>
        <taxon>Flavobacteriia</taxon>
        <taxon>Flavobacteriales</taxon>
        <taxon>Flavobacteriaceae</taxon>
    </lineage>
</organism>
<name>A0A176T9X8_9FLAO</name>
<protein>
    <submittedName>
        <fullName evidence="4">RNA pseudouridine synthase</fullName>
    </submittedName>
</protein>
<dbReference type="EMBL" id="LVWE01000040">
    <property type="protein sequence ID" value="OAD44680.1"/>
    <property type="molecule type" value="Genomic_DNA"/>
</dbReference>
<dbReference type="Proteomes" id="UP000076923">
    <property type="component" value="Unassembled WGS sequence"/>
</dbReference>
<dbReference type="RefSeq" id="WP_068450116.1">
    <property type="nucleotide sequence ID" value="NZ_CP150660.1"/>
</dbReference>
<dbReference type="Gene3D" id="3.30.2350.10">
    <property type="entry name" value="Pseudouridine synthase"/>
    <property type="match status" value="1"/>
</dbReference>
<feature type="domain" description="Pseudouridine synthase RsuA/RluA-like" evidence="3">
    <location>
        <begin position="90"/>
        <end position="228"/>
    </location>
</feature>
<evidence type="ECO:0000313" key="4">
    <source>
        <dbReference type="EMBL" id="OAD44680.1"/>
    </source>
</evidence>
<reference evidence="4 5" key="1">
    <citation type="submission" date="2016-02" db="EMBL/GenBank/DDBJ databases">
        <title>Draft genome sequence of Polaribacter atrinae KACC17473.</title>
        <authorList>
            <person name="Shin S.-K."/>
            <person name="Yi H."/>
        </authorList>
    </citation>
    <scope>NUCLEOTIDE SEQUENCE [LARGE SCALE GENOMIC DNA]</scope>
    <source>
        <strain evidence="4 5">KACC 17473</strain>
    </source>
</reference>
<evidence type="ECO:0000256" key="2">
    <source>
        <dbReference type="PROSITE-ProRule" id="PRU00182"/>
    </source>
</evidence>
<sequence length="287" mass="32322">MQLQETHIVPKLEKPIRFQEYSVGIFNTIPTKSGIKKAIKKGLVFIDKTLATTSKYISGGEKITLFESENSSTFERLELAIEVLFEDDYLAIIYKPAGILVSGNKFVTIANGLAQNLKKSTLADAVKPQPIHRLDHPTSGLLLVGKTSAAITELGRLFKDKEIQKTYFAISIGKMSSDGIINLPIDEKKSQTTFEVLDSVISDRFEFLNLVKLQPKTGRKHQLRKHLLAIENPILGDKEYFLDGKILNGKGLYLHAATLEFKHPFTKTQIFISKELPKKFKKIFPQF</sequence>
<dbReference type="PROSITE" id="PS50889">
    <property type="entry name" value="S4"/>
    <property type="match status" value="1"/>
</dbReference>
<dbReference type="GO" id="GO:0009982">
    <property type="term" value="F:pseudouridine synthase activity"/>
    <property type="evidence" value="ECO:0007669"/>
    <property type="project" value="InterPro"/>
</dbReference>
<dbReference type="GO" id="GO:0003723">
    <property type="term" value="F:RNA binding"/>
    <property type="evidence" value="ECO:0007669"/>
    <property type="project" value="UniProtKB-KW"/>
</dbReference>
<dbReference type="InterPro" id="IPR050188">
    <property type="entry name" value="RluA_PseudoU_synthase"/>
</dbReference>
<dbReference type="OrthoDB" id="9807829at2"/>
<comment type="similarity">
    <text evidence="1">Belongs to the pseudouridine synthase RluA family.</text>
</comment>
<keyword evidence="2" id="KW-0694">RNA-binding</keyword>
<evidence type="ECO:0000259" key="3">
    <source>
        <dbReference type="Pfam" id="PF00849"/>
    </source>
</evidence>
<evidence type="ECO:0000313" key="5">
    <source>
        <dbReference type="Proteomes" id="UP000076923"/>
    </source>
</evidence>
<proteinExistence type="inferred from homology"/>
<dbReference type="Pfam" id="PF00849">
    <property type="entry name" value="PseudoU_synth_2"/>
    <property type="match status" value="1"/>
</dbReference>
<dbReference type="CDD" id="cd02869">
    <property type="entry name" value="PseudoU_synth_RluA_like"/>
    <property type="match status" value="1"/>
</dbReference>
<dbReference type="InterPro" id="IPR006145">
    <property type="entry name" value="PsdUridine_synth_RsuA/RluA"/>
</dbReference>